<dbReference type="InterPro" id="IPR053137">
    <property type="entry name" value="NLR-like"/>
</dbReference>
<name>A0A9P4XA14_9HYPO</name>
<dbReference type="PANTHER" id="PTHR46082">
    <property type="entry name" value="ATP/GTP-BINDING PROTEIN-RELATED"/>
    <property type="match status" value="1"/>
</dbReference>
<sequence>LDKLCHLPLAITQAAAYIGANGIDLATYLSLLEDQEDVVVDLVSEDFEDEGRYRDLKNPLISFEQVRRRDTLAADYLSFMACVDAKDIAQSLLPPGPSRKKEIDAMGTLQGYSFITKGSAGSLNSAVNIHRLVNMAIGNWLPTEGLLAHWTARVIARLIEVIGHVGHDNRVAWRSYMPHTSYALGSRFASEDDENRLELNLALMISDQGRLEEAEKLEVQVMERREAKFGADHPNTLSSLDTLEQWRRLERTVSSSCKDGLPTFSQVAKLDMNVDRENANKDKDEESCHSFCGVA</sequence>
<dbReference type="InterPro" id="IPR011990">
    <property type="entry name" value="TPR-like_helical_dom_sf"/>
</dbReference>
<dbReference type="AlphaFoldDB" id="A0A9P4XA14"/>
<dbReference type="Gene3D" id="1.25.40.10">
    <property type="entry name" value="Tetratricopeptide repeat domain"/>
    <property type="match status" value="1"/>
</dbReference>
<dbReference type="Pfam" id="PF13374">
    <property type="entry name" value="TPR_10"/>
    <property type="match status" value="1"/>
</dbReference>
<keyword evidence="2" id="KW-1185">Reference proteome</keyword>
<gene>
    <name evidence="1" type="ORF">CFAM422_009628</name>
</gene>
<accession>A0A9P4XA14</accession>
<dbReference type="Proteomes" id="UP000801864">
    <property type="component" value="Unassembled WGS sequence"/>
</dbReference>
<evidence type="ECO:0000313" key="2">
    <source>
        <dbReference type="Proteomes" id="UP000801864"/>
    </source>
</evidence>
<dbReference type="EMBL" id="QLNT01000018">
    <property type="protein sequence ID" value="KAF3065591.1"/>
    <property type="molecule type" value="Genomic_DNA"/>
</dbReference>
<dbReference type="PANTHER" id="PTHR46082:SF6">
    <property type="entry name" value="AAA+ ATPASE DOMAIN-CONTAINING PROTEIN-RELATED"/>
    <property type="match status" value="1"/>
</dbReference>
<evidence type="ECO:0008006" key="3">
    <source>
        <dbReference type="Google" id="ProtNLM"/>
    </source>
</evidence>
<organism evidence="1 2">
    <name type="scientific">Trichoderma lentiforme</name>
    <dbReference type="NCBI Taxonomy" id="1567552"/>
    <lineage>
        <taxon>Eukaryota</taxon>
        <taxon>Fungi</taxon>
        <taxon>Dikarya</taxon>
        <taxon>Ascomycota</taxon>
        <taxon>Pezizomycotina</taxon>
        <taxon>Sordariomycetes</taxon>
        <taxon>Hypocreomycetidae</taxon>
        <taxon>Hypocreales</taxon>
        <taxon>Hypocreaceae</taxon>
        <taxon>Trichoderma</taxon>
    </lineage>
</organism>
<proteinExistence type="predicted"/>
<comment type="caution">
    <text evidence="1">The sequence shown here is derived from an EMBL/GenBank/DDBJ whole genome shotgun (WGS) entry which is preliminary data.</text>
</comment>
<feature type="non-terminal residue" evidence="1">
    <location>
        <position position="1"/>
    </location>
</feature>
<reference evidence="1 2" key="1">
    <citation type="submission" date="2018-06" db="EMBL/GenBank/DDBJ databases">
        <title>Genome analysis of cellulolytic fungus Trichoderma lentiforme CFAM-422.</title>
        <authorList>
            <person name="Steindorff A.S."/>
            <person name="Formighieri E.F."/>
            <person name="Midorikawa G.E.O."/>
            <person name="Tamietti M.S."/>
            <person name="Ramos E.Z."/>
            <person name="Silva A.S."/>
            <person name="Bon E.P.S."/>
            <person name="Mendes T.D."/>
            <person name="Damaso M.C.T."/>
            <person name="Favaro L.C.L."/>
        </authorList>
    </citation>
    <scope>NUCLEOTIDE SEQUENCE [LARGE SCALE GENOMIC DNA]</scope>
    <source>
        <strain evidence="1 2">CFAM-422</strain>
    </source>
</reference>
<evidence type="ECO:0000313" key="1">
    <source>
        <dbReference type="EMBL" id="KAF3065591.1"/>
    </source>
</evidence>
<protein>
    <recommendedName>
        <fullName evidence="3">Kinesin light chain</fullName>
    </recommendedName>
</protein>